<dbReference type="Proteomes" id="UP000010552">
    <property type="component" value="Unassembled WGS sequence"/>
</dbReference>
<accession>L5JQ94</accession>
<evidence type="ECO:0000313" key="3">
    <source>
        <dbReference type="Proteomes" id="UP000010552"/>
    </source>
</evidence>
<proteinExistence type="predicted"/>
<name>L5JQ94_PTEAL</name>
<dbReference type="InParanoid" id="L5JQ94"/>
<gene>
    <name evidence="2" type="ORF">PAL_GLEAN10025425</name>
</gene>
<evidence type="ECO:0000256" key="1">
    <source>
        <dbReference type="SAM" id="MobiDB-lite"/>
    </source>
</evidence>
<sequence>MTGTPHPNAGRGDAGAGREPISFMEQDAAFPPCWRSFGSGGMGENKEMRSLSSEVRPWPPQQLAEPGAWLLLAPDLTGPGPVERPRRAPPATPGKMAPAEQLRHQPWRRARPSAILASSNCHHPPPPQDPIFRATWGAQTASGPRTLGQNSAVRVSLLFGPAARAPQEGPAWAAGPPRAVRVLPGPAAGPRRCFWVRERCCGERAVPPADSRGEPSRALGWGGRSAPSSARRGCPQKPREGGNQDEK</sequence>
<dbReference type="EMBL" id="KB031158">
    <property type="protein sequence ID" value="ELK00298.1"/>
    <property type="molecule type" value="Genomic_DNA"/>
</dbReference>
<organism evidence="2 3">
    <name type="scientific">Pteropus alecto</name>
    <name type="common">Black flying fox</name>
    <dbReference type="NCBI Taxonomy" id="9402"/>
    <lineage>
        <taxon>Eukaryota</taxon>
        <taxon>Metazoa</taxon>
        <taxon>Chordata</taxon>
        <taxon>Craniata</taxon>
        <taxon>Vertebrata</taxon>
        <taxon>Euteleostomi</taxon>
        <taxon>Mammalia</taxon>
        <taxon>Eutheria</taxon>
        <taxon>Laurasiatheria</taxon>
        <taxon>Chiroptera</taxon>
        <taxon>Yinpterochiroptera</taxon>
        <taxon>Pteropodoidea</taxon>
        <taxon>Pteropodidae</taxon>
        <taxon>Pteropodinae</taxon>
        <taxon>Pteropus</taxon>
    </lineage>
</organism>
<feature type="compositionally biased region" description="Basic and acidic residues" evidence="1">
    <location>
        <begin position="237"/>
        <end position="247"/>
    </location>
</feature>
<keyword evidence="3" id="KW-1185">Reference proteome</keyword>
<protein>
    <submittedName>
        <fullName evidence="2">Uncharacterized protein</fullName>
    </submittedName>
</protein>
<feature type="region of interest" description="Disordered" evidence="1">
    <location>
        <begin position="204"/>
        <end position="247"/>
    </location>
</feature>
<dbReference type="AlphaFoldDB" id="L5JQ94"/>
<reference evidence="3" key="1">
    <citation type="journal article" date="2013" name="Science">
        <title>Comparative analysis of bat genomes provides insight into the evolution of flight and immunity.</title>
        <authorList>
            <person name="Zhang G."/>
            <person name="Cowled C."/>
            <person name="Shi Z."/>
            <person name="Huang Z."/>
            <person name="Bishop-Lilly K.A."/>
            <person name="Fang X."/>
            <person name="Wynne J.W."/>
            <person name="Xiong Z."/>
            <person name="Baker M.L."/>
            <person name="Zhao W."/>
            <person name="Tachedjian M."/>
            <person name="Zhu Y."/>
            <person name="Zhou P."/>
            <person name="Jiang X."/>
            <person name="Ng J."/>
            <person name="Yang L."/>
            <person name="Wu L."/>
            <person name="Xiao J."/>
            <person name="Feng Y."/>
            <person name="Chen Y."/>
            <person name="Sun X."/>
            <person name="Zhang Y."/>
            <person name="Marsh G.A."/>
            <person name="Crameri G."/>
            <person name="Broder C.C."/>
            <person name="Frey K.G."/>
            <person name="Wang L.F."/>
            <person name="Wang J."/>
        </authorList>
    </citation>
    <scope>NUCLEOTIDE SEQUENCE [LARGE SCALE GENOMIC DNA]</scope>
</reference>
<feature type="region of interest" description="Disordered" evidence="1">
    <location>
        <begin position="1"/>
        <end position="105"/>
    </location>
</feature>
<evidence type="ECO:0000313" key="2">
    <source>
        <dbReference type="EMBL" id="ELK00298.1"/>
    </source>
</evidence>